<organism evidence="1 2">
    <name type="scientific">Gordonia phage Frokostdame</name>
    <dbReference type="NCBI Taxonomy" id="2250320"/>
    <lineage>
        <taxon>Viruses</taxon>
        <taxon>Duplodnaviria</taxon>
        <taxon>Heunggongvirae</taxon>
        <taxon>Uroviricota</taxon>
        <taxon>Caudoviricetes</taxon>
        <taxon>Jujuvirus</taxon>
        <taxon>Jujuvirus frokostdame</taxon>
    </lineage>
</organism>
<gene>
    <name evidence="1" type="primary">43</name>
    <name evidence="1" type="ORF">SEA_FROKOSTDAME_43</name>
</gene>
<dbReference type="GeneID" id="65114580"/>
<reference evidence="2" key="1">
    <citation type="submission" date="2018-06" db="EMBL/GenBank/DDBJ databases">
        <authorList>
            <person name="Zhirakovskaya E."/>
        </authorList>
    </citation>
    <scope>NUCLEOTIDE SEQUENCE [LARGE SCALE GENOMIC DNA]</scope>
</reference>
<evidence type="ECO:0000313" key="2">
    <source>
        <dbReference type="Proteomes" id="UP000260058"/>
    </source>
</evidence>
<sequence length="118" mass="13962">MTPPLDEDVYRHELGVLDVGAIALVQKIETYRDRIYRFALMLYCMTDDGTDHPIERVDTCHAEVHRHRFGLSGAEHARVLICPYSADDHRLVTEEHDRALDDLIDNWEHKVREWRRRP</sequence>
<protein>
    <submittedName>
        <fullName evidence="1">Uncharacterized protein</fullName>
    </submittedName>
</protein>
<dbReference type="Proteomes" id="UP000260058">
    <property type="component" value="Segment"/>
</dbReference>
<dbReference type="EMBL" id="MH536818">
    <property type="protein sequence ID" value="AXH49685.1"/>
    <property type="molecule type" value="Genomic_DNA"/>
</dbReference>
<evidence type="ECO:0000313" key="1">
    <source>
        <dbReference type="EMBL" id="AXH49685.1"/>
    </source>
</evidence>
<accession>A0A345L333</accession>
<proteinExistence type="predicted"/>
<dbReference type="KEGG" id="vg:65114580"/>
<keyword evidence="2" id="KW-1185">Reference proteome</keyword>
<name>A0A345L333_9CAUD</name>
<dbReference type="RefSeq" id="YP_010096920.1">
    <property type="nucleotide sequence ID" value="NC_055754.1"/>
</dbReference>